<feature type="transmembrane region" description="Helical" evidence="8">
    <location>
        <begin position="149"/>
        <end position="166"/>
    </location>
</feature>
<keyword evidence="5 8" id="KW-1133">Transmembrane helix</keyword>
<sequence length="412" mass="44613">MAIFTLFSAFAFSHAFSGDLYAVWRAGEYFGTGDLDIVYRRDEAFFTMLPPDAWAGETADEVSAGVIYPFVYPPLWAWVGWQAHGIGDFETVSAIASILNPLMIAAMLIMAHRLSAPGMSQGLFVGTGILFFWFSMVGSMALYQKQPQVVVAFLSVLAIFCGARGWPRMAGTALAFAAAIKLFPAFLAIFWLASGQRRAVVAFALAGALLAALSVAVAGWPLHETFLHQVGLISSTSLLTRLNYSVEAVLTAAMFPGAVEFVAAVRTGMPEGAQPGWFVVPEPFLSNLAFTAALAGAIAWLARGFRRTGGQVVMLWPLALMILTLLSPIAWAYYFLAPLAFLPAIFDRFSPFRAMALFLIPLTLTSPFVQTWVLGPPSGIDTHRIAIQILGVLSMGLLTGAFWAICRRDRMG</sequence>
<keyword evidence="11" id="KW-1185">Reference proteome</keyword>
<keyword evidence="9" id="KW-0732">Signal</keyword>
<feature type="chain" id="PRO_5045327251" evidence="9">
    <location>
        <begin position="18"/>
        <end position="412"/>
    </location>
</feature>
<dbReference type="Pfam" id="PF09594">
    <property type="entry name" value="GT87"/>
    <property type="match status" value="1"/>
</dbReference>
<evidence type="ECO:0000256" key="8">
    <source>
        <dbReference type="SAM" id="Phobius"/>
    </source>
</evidence>
<feature type="signal peptide" evidence="9">
    <location>
        <begin position="1"/>
        <end position="17"/>
    </location>
</feature>
<evidence type="ECO:0000256" key="4">
    <source>
        <dbReference type="ARBA" id="ARBA00022692"/>
    </source>
</evidence>
<comment type="caution">
    <text evidence="10">The sequence shown here is derived from an EMBL/GenBank/DDBJ whole genome shotgun (WGS) entry which is preliminary data.</text>
</comment>
<organism evidence="10 11">
    <name type="scientific">Albidovulum sediminis</name>
    <dbReference type="NCBI Taxonomy" id="3066345"/>
    <lineage>
        <taxon>Bacteria</taxon>
        <taxon>Pseudomonadati</taxon>
        <taxon>Pseudomonadota</taxon>
        <taxon>Alphaproteobacteria</taxon>
        <taxon>Rhodobacterales</taxon>
        <taxon>Paracoccaceae</taxon>
        <taxon>Albidovulum</taxon>
    </lineage>
</organism>
<accession>A0ABT2NNF1</accession>
<keyword evidence="6 8" id="KW-0472">Membrane</keyword>
<protein>
    <submittedName>
        <fullName evidence="10">Glycosyltransferase 87 family protein</fullName>
    </submittedName>
</protein>
<comment type="subcellular location">
    <subcellularLocation>
        <location evidence="1">Cell membrane</location>
        <topology evidence="1">Multi-pass membrane protein</topology>
    </subcellularLocation>
</comment>
<dbReference type="InterPro" id="IPR018584">
    <property type="entry name" value="GT87"/>
</dbReference>
<gene>
    <name evidence="10" type="ORF">N5I32_13140</name>
</gene>
<evidence type="ECO:0000256" key="9">
    <source>
        <dbReference type="SAM" id="SignalP"/>
    </source>
</evidence>
<evidence type="ECO:0000256" key="1">
    <source>
        <dbReference type="ARBA" id="ARBA00004651"/>
    </source>
</evidence>
<feature type="transmembrane region" description="Helical" evidence="8">
    <location>
        <begin position="91"/>
        <end position="111"/>
    </location>
</feature>
<comment type="similarity">
    <text evidence="7">Belongs to the glycosyltransferase 87 family.</text>
</comment>
<dbReference type="RefSeq" id="WP_261496331.1">
    <property type="nucleotide sequence ID" value="NZ_JAOCQF010000002.1"/>
</dbReference>
<feature type="transmembrane region" description="Helical" evidence="8">
    <location>
        <begin position="199"/>
        <end position="222"/>
    </location>
</feature>
<keyword evidence="4 8" id="KW-0812">Transmembrane</keyword>
<feature type="transmembrane region" description="Helical" evidence="8">
    <location>
        <begin position="123"/>
        <end position="143"/>
    </location>
</feature>
<evidence type="ECO:0000256" key="6">
    <source>
        <dbReference type="ARBA" id="ARBA00023136"/>
    </source>
</evidence>
<dbReference type="Proteomes" id="UP001205601">
    <property type="component" value="Unassembled WGS sequence"/>
</dbReference>
<feature type="transmembrane region" description="Helical" evidence="8">
    <location>
        <begin position="314"/>
        <end position="334"/>
    </location>
</feature>
<feature type="transmembrane region" description="Helical" evidence="8">
    <location>
        <begin position="385"/>
        <end position="405"/>
    </location>
</feature>
<evidence type="ECO:0000256" key="5">
    <source>
        <dbReference type="ARBA" id="ARBA00022989"/>
    </source>
</evidence>
<evidence type="ECO:0000256" key="7">
    <source>
        <dbReference type="ARBA" id="ARBA00024033"/>
    </source>
</evidence>
<feature type="transmembrane region" description="Helical" evidence="8">
    <location>
        <begin position="173"/>
        <end position="193"/>
    </location>
</feature>
<feature type="transmembrane region" description="Helical" evidence="8">
    <location>
        <begin position="354"/>
        <end position="373"/>
    </location>
</feature>
<dbReference type="EMBL" id="JAOCQF010000002">
    <property type="protein sequence ID" value="MCT8330467.1"/>
    <property type="molecule type" value="Genomic_DNA"/>
</dbReference>
<reference evidence="11" key="1">
    <citation type="submission" date="2023-07" db="EMBL/GenBank/DDBJ databases">
        <title>Defluviimonas sediminis sp. nov., isolated from mangrove sediment.</title>
        <authorList>
            <person name="Liu L."/>
            <person name="Li J."/>
            <person name="Huang Y."/>
            <person name="Pan J."/>
            <person name="Li M."/>
        </authorList>
    </citation>
    <scope>NUCLEOTIDE SEQUENCE [LARGE SCALE GENOMIC DNA]</scope>
    <source>
        <strain evidence="11">FT324</strain>
    </source>
</reference>
<keyword evidence="3" id="KW-0808">Transferase</keyword>
<evidence type="ECO:0000256" key="2">
    <source>
        <dbReference type="ARBA" id="ARBA00022475"/>
    </source>
</evidence>
<feature type="transmembrane region" description="Helical" evidence="8">
    <location>
        <begin position="284"/>
        <end position="302"/>
    </location>
</feature>
<proteinExistence type="inferred from homology"/>
<keyword evidence="2" id="KW-1003">Cell membrane</keyword>
<name>A0ABT2NNF1_9RHOB</name>
<evidence type="ECO:0000313" key="11">
    <source>
        <dbReference type="Proteomes" id="UP001205601"/>
    </source>
</evidence>
<evidence type="ECO:0000313" key="10">
    <source>
        <dbReference type="EMBL" id="MCT8330467.1"/>
    </source>
</evidence>
<feature type="transmembrane region" description="Helical" evidence="8">
    <location>
        <begin position="242"/>
        <end position="264"/>
    </location>
</feature>
<evidence type="ECO:0000256" key="3">
    <source>
        <dbReference type="ARBA" id="ARBA00022679"/>
    </source>
</evidence>